<comment type="caution">
    <text evidence="3">The sequence shown here is derived from an EMBL/GenBank/DDBJ whole genome shotgun (WGS) entry which is preliminary data.</text>
</comment>
<feature type="region of interest" description="Disordered" evidence="1">
    <location>
        <begin position="126"/>
        <end position="161"/>
    </location>
</feature>
<reference evidence="3" key="1">
    <citation type="submission" date="2023-10" db="EMBL/GenBank/DDBJ databases">
        <authorList>
            <person name="Chen Y."/>
            <person name="Shah S."/>
            <person name="Dougan E. K."/>
            <person name="Thang M."/>
            <person name="Chan C."/>
        </authorList>
    </citation>
    <scope>NUCLEOTIDE SEQUENCE [LARGE SCALE GENOMIC DNA]</scope>
</reference>
<feature type="compositionally biased region" description="Low complexity" evidence="1">
    <location>
        <begin position="135"/>
        <end position="145"/>
    </location>
</feature>
<evidence type="ECO:0000313" key="3">
    <source>
        <dbReference type="EMBL" id="CAK0880847.1"/>
    </source>
</evidence>
<keyword evidence="2" id="KW-0732">Signal</keyword>
<proteinExistence type="predicted"/>
<feature type="region of interest" description="Disordered" evidence="1">
    <location>
        <begin position="78"/>
        <end position="98"/>
    </location>
</feature>
<dbReference type="EMBL" id="CAUYUJ010018124">
    <property type="protein sequence ID" value="CAK0880847.1"/>
    <property type="molecule type" value="Genomic_DNA"/>
</dbReference>
<feature type="chain" id="PRO_5045903287" evidence="2">
    <location>
        <begin position="20"/>
        <end position="564"/>
    </location>
</feature>
<gene>
    <name evidence="3" type="ORF">PCOR1329_LOCUS63870</name>
</gene>
<sequence length="564" mass="58486">MMASATPGLTLLMHRLLLAEVHRSPMGFSLDDIVLLSLGPAHTDAAGWASLELVQNEALEDIDLSLAKASNSAISYGVTQGRSEGSGAEGRRPRGALAAAASASPCPCQGELHRTGPAAALWTPRAERKAEDVAEAAPATTTAQPDEPEGQDSEAADAAGEDCEEIKVWKGKCHTSTPGESCFSSVDWALKVGLPSHPDWYVGIEADATFEEVQGFLHDHHFQLSCCPTPCKPGALAVSLDDVEGAATDAESEDGDGDGGRAGCRSVDEGDPCYEAVDWAMTVGILQHPEWYEGEGVTLTGDSSFDDFQQFLHDERQMCPAPCRSSTTTVGNTGKGASTRAGTSLTSITTSRSPRSTSSISSSTSSSTSSSSTNGSSSSSSSSSSSRTTTAISDAGSSCKTSVKGDDCYLSVVWAMEHGIKKHADWYPGLSGDSTFEDFQRVLHEKFPAMSRCSLPCSSPAEPAAAQASDERPAKVLEAAPRSIQDSQVIVAAEEEMNKSVLALASGGVIKNSSSAAKNSSAKHSSAAKNSSTAKNSSAAKATPAIHDAGAVDAPVDPEARCTV</sequence>
<keyword evidence="4" id="KW-1185">Reference proteome</keyword>
<evidence type="ECO:0000313" key="4">
    <source>
        <dbReference type="Proteomes" id="UP001189429"/>
    </source>
</evidence>
<accession>A0ABN9W6D9</accession>
<feature type="region of interest" description="Disordered" evidence="1">
    <location>
        <begin position="323"/>
        <end position="401"/>
    </location>
</feature>
<feature type="region of interest" description="Disordered" evidence="1">
    <location>
        <begin position="245"/>
        <end position="264"/>
    </location>
</feature>
<feature type="compositionally biased region" description="Low complexity" evidence="1">
    <location>
        <begin position="343"/>
        <end position="393"/>
    </location>
</feature>
<evidence type="ECO:0000256" key="2">
    <source>
        <dbReference type="SAM" id="SignalP"/>
    </source>
</evidence>
<feature type="compositionally biased region" description="Low complexity" evidence="1">
    <location>
        <begin position="513"/>
        <end position="542"/>
    </location>
</feature>
<dbReference type="Proteomes" id="UP001189429">
    <property type="component" value="Unassembled WGS sequence"/>
</dbReference>
<organism evidence="3 4">
    <name type="scientific">Prorocentrum cordatum</name>
    <dbReference type="NCBI Taxonomy" id="2364126"/>
    <lineage>
        <taxon>Eukaryota</taxon>
        <taxon>Sar</taxon>
        <taxon>Alveolata</taxon>
        <taxon>Dinophyceae</taxon>
        <taxon>Prorocentrales</taxon>
        <taxon>Prorocentraceae</taxon>
        <taxon>Prorocentrum</taxon>
    </lineage>
</organism>
<feature type="compositionally biased region" description="Polar residues" evidence="1">
    <location>
        <begin position="324"/>
        <end position="342"/>
    </location>
</feature>
<evidence type="ECO:0000256" key="1">
    <source>
        <dbReference type="SAM" id="MobiDB-lite"/>
    </source>
</evidence>
<feature type="region of interest" description="Disordered" evidence="1">
    <location>
        <begin position="513"/>
        <end position="564"/>
    </location>
</feature>
<protein>
    <submittedName>
        <fullName evidence="3">Uncharacterized protein</fullName>
    </submittedName>
</protein>
<feature type="signal peptide" evidence="2">
    <location>
        <begin position="1"/>
        <end position="19"/>
    </location>
</feature>
<name>A0ABN9W6D9_9DINO</name>
<feature type="compositionally biased region" description="Acidic residues" evidence="1">
    <location>
        <begin position="146"/>
        <end position="161"/>
    </location>
</feature>